<evidence type="ECO:0000313" key="16">
    <source>
        <dbReference type="EMBL" id="GFH41559.1"/>
    </source>
</evidence>
<feature type="binding site" evidence="14">
    <location>
        <position position="171"/>
    </location>
    <ligand>
        <name>Mg(2+)</name>
        <dbReference type="ChEBI" id="CHEBI:18420"/>
    </ligand>
</feature>
<dbReference type="GO" id="GO:0008801">
    <property type="term" value="F:beta-phosphoglucomutase activity"/>
    <property type="evidence" value="ECO:0007669"/>
    <property type="project" value="UniProtKB-EC"/>
</dbReference>
<comment type="subcellular location">
    <subcellularLocation>
        <location evidence="1">Cytoplasm</location>
    </subcellularLocation>
</comment>
<dbReference type="EMBL" id="BLLI01000002">
    <property type="protein sequence ID" value="GFH41559.1"/>
    <property type="molecule type" value="Genomic_DNA"/>
</dbReference>
<dbReference type="SUPFAM" id="SSF56784">
    <property type="entry name" value="HAD-like"/>
    <property type="match status" value="1"/>
</dbReference>
<keyword evidence="8" id="KW-0119">Carbohydrate metabolism</keyword>
<evidence type="ECO:0000256" key="7">
    <source>
        <dbReference type="ARBA" id="ARBA00023235"/>
    </source>
</evidence>
<feature type="binding site" evidence="13">
    <location>
        <position position="77"/>
    </location>
    <ligand>
        <name>substrate</name>
    </ligand>
</feature>
<dbReference type="InterPro" id="IPR006439">
    <property type="entry name" value="HAD-SF_hydro_IA"/>
</dbReference>
<keyword evidence="7" id="KW-0413">Isomerase</keyword>
<feature type="binding site" evidence="14">
    <location>
        <position position="8"/>
    </location>
    <ligand>
        <name>Mg(2+)</name>
        <dbReference type="ChEBI" id="CHEBI:18420"/>
    </ligand>
</feature>
<feature type="binding site" evidence="14">
    <location>
        <position position="10"/>
    </location>
    <ligand>
        <name>Mg(2+)</name>
        <dbReference type="ChEBI" id="CHEBI:18420"/>
    </ligand>
</feature>
<dbReference type="RefSeq" id="WP_172207152.1">
    <property type="nucleotide sequence ID" value="NZ_BLLI01000002.1"/>
</dbReference>
<evidence type="ECO:0000256" key="14">
    <source>
        <dbReference type="PIRSR" id="PIRSR610972-3"/>
    </source>
</evidence>
<dbReference type="CDD" id="cd02598">
    <property type="entry name" value="HAD_BPGM"/>
    <property type="match status" value="1"/>
</dbReference>
<evidence type="ECO:0000256" key="2">
    <source>
        <dbReference type="ARBA" id="ARBA00006171"/>
    </source>
</evidence>
<feature type="binding site" evidence="13">
    <location>
        <position position="24"/>
    </location>
    <ligand>
        <name>substrate</name>
    </ligand>
</feature>
<accession>A0A6A0B818</accession>
<dbReference type="PANTHER" id="PTHR18901:SF38">
    <property type="entry name" value="PSEUDOURIDINE-5'-PHOSPHATASE"/>
    <property type="match status" value="1"/>
</dbReference>
<evidence type="ECO:0000256" key="6">
    <source>
        <dbReference type="ARBA" id="ARBA00022842"/>
    </source>
</evidence>
<dbReference type="InterPro" id="IPR010972">
    <property type="entry name" value="Beta-PGM"/>
</dbReference>
<keyword evidence="5 14" id="KW-0479">Metal-binding</keyword>
<dbReference type="NCBIfam" id="TIGR02009">
    <property type="entry name" value="PGMB-YQAB-SF"/>
    <property type="match status" value="1"/>
</dbReference>
<dbReference type="Gene3D" id="1.10.150.240">
    <property type="entry name" value="Putative phosphatase, domain 2"/>
    <property type="match status" value="1"/>
</dbReference>
<protein>
    <recommendedName>
        <fullName evidence="11">Beta-phosphoglucomutase</fullName>
        <ecNumber evidence="10">5.4.2.6</ecNumber>
    </recommendedName>
</protein>
<organism evidence="16 17">
    <name type="scientific">Pseudolactococcus hodotermopsidis</name>
    <dbReference type="NCBI Taxonomy" id="2709157"/>
    <lineage>
        <taxon>Bacteria</taxon>
        <taxon>Bacillati</taxon>
        <taxon>Bacillota</taxon>
        <taxon>Bacilli</taxon>
        <taxon>Lactobacillales</taxon>
        <taxon>Streptococcaceae</taxon>
        <taxon>Pseudolactococcus</taxon>
    </lineage>
</organism>
<dbReference type="GO" id="GO:0005737">
    <property type="term" value="C:cytoplasm"/>
    <property type="evidence" value="ECO:0007669"/>
    <property type="project" value="UniProtKB-SubCell"/>
</dbReference>
<dbReference type="NCBIfam" id="TIGR01990">
    <property type="entry name" value="bPGM"/>
    <property type="match status" value="1"/>
</dbReference>
<gene>
    <name evidence="16" type="primary">pgmB</name>
    <name evidence="16" type="ORF">Hs30E_01100</name>
</gene>
<feature type="site" description="Important for catalytic activity and assists the phosphoryl transfer reaction to Asp8 by balancing charge and orienting the reacting groups" evidence="15">
    <location>
        <position position="115"/>
    </location>
</feature>
<feature type="binding site" evidence="13">
    <location>
        <begin position="8"/>
        <end position="10"/>
    </location>
    <ligand>
        <name>substrate</name>
    </ligand>
</feature>
<evidence type="ECO:0000256" key="10">
    <source>
        <dbReference type="ARBA" id="ARBA00044968"/>
    </source>
</evidence>
<dbReference type="SFLD" id="SFLDG01135">
    <property type="entry name" value="C1.5.6:_HAD__Beta-PGM__Phospha"/>
    <property type="match status" value="1"/>
</dbReference>
<comment type="catalytic activity">
    <reaction evidence="9">
        <text>beta-D-glucose 1-phosphate = beta-D-glucose 6-phosphate</text>
        <dbReference type="Rhea" id="RHEA:20113"/>
        <dbReference type="ChEBI" id="CHEBI:57684"/>
        <dbReference type="ChEBI" id="CHEBI:58247"/>
        <dbReference type="EC" id="5.4.2.6"/>
    </reaction>
</comment>
<reference evidence="16 17" key="1">
    <citation type="submission" date="2020-02" db="EMBL/GenBank/DDBJ databases">
        <title>Draft genome sequence of Lactococcus sp. Hs30E4-3.</title>
        <authorList>
            <person name="Noda S."/>
            <person name="Yuki M."/>
            <person name="Ohkuma M."/>
        </authorList>
    </citation>
    <scope>NUCLEOTIDE SEQUENCE [LARGE SCALE GENOMIC DNA]</scope>
    <source>
        <strain evidence="16 17">Hs30E4-3</strain>
    </source>
</reference>
<keyword evidence="4" id="KW-0597">Phosphoprotein</keyword>
<feature type="binding site" evidence="13">
    <location>
        <position position="146"/>
    </location>
    <ligand>
        <name>substrate</name>
    </ligand>
</feature>
<keyword evidence="6 14" id="KW-0460">Magnesium</keyword>
<comment type="caution">
    <text evidence="16">The sequence shown here is derived from an EMBL/GenBank/DDBJ whole genome shotgun (WGS) entry which is preliminary data.</text>
</comment>
<evidence type="ECO:0000256" key="3">
    <source>
        <dbReference type="ARBA" id="ARBA00022490"/>
    </source>
</evidence>
<evidence type="ECO:0000256" key="8">
    <source>
        <dbReference type="ARBA" id="ARBA00023277"/>
    </source>
</evidence>
<evidence type="ECO:0000313" key="17">
    <source>
        <dbReference type="Proteomes" id="UP000480303"/>
    </source>
</evidence>
<keyword evidence="3" id="KW-0963">Cytoplasm</keyword>
<dbReference type="SFLD" id="SFLDS00003">
    <property type="entry name" value="Haloacid_Dehalogenase"/>
    <property type="match status" value="1"/>
</dbReference>
<dbReference type="InterPro" id="IPR023198">
    <property type="entry name" value="PGP-like_dom2"/>
</dbReference>
<dbReference type="NCBIfam" id="TIGR01509">
    <property type="entry name" value="HAD-SF-IA-v3"/>
    <property type="match status" value="1"/>
</dbReference>
<feature type="site" description="Important for catalytic activity and assists the phosphoryl transfer reaction to Asp8 by balancing charge and orienting the reacting groups" evidence="15">
    <location>
        <position position="146"/>
    </location>
</feature>
<feature type="binding site" evidence="14">
    <location>
        <position position="170"/>
    </location>
    <ligand>
        <name>Mg(2+)</name>
        <dbReference type="ChEBI" id="CHEBI:18420"/>
    </ligand>
</feature>
<evidence type="ECO:0000256" key="12">
    <source>
        <dbReference type="PIRSR" id="PIRSR610972-1"/>
    </source>
</evidence>
<dbReference type="GO" id="GO:0000287">
    <property type="term" value="F:magnesium ion binding"/>
    <property type="evidence" value="ECO:0007669"/>
    <property type="project" value="InterPro"/>
</dbReference>
<feature type="active site" description="Proton donor/acceptor" evidence="12">
    <location>
        <position position="10"/>
    </location>
</feature>
<dbReference type="InterPro" id="IPR023214">
    <property type="entry name" value="HAD_sf"/>
</dbReference>
<dbReference type="SFLD" id="SFLDG01129">
    <property type="entry name" value="C1.5:_HAD__Beta-PGM__Phosphata"/>
    <property type="match status" value="1"/>
</dbReference>
<feature type="binding site" evidence="13">
    <location>
        <begin position="43"/>
        <end position="48"/>
    </location>
    <ligand>
        <name>substrate</name>
    </ligand>
</feature>
<evidence type="ECO:0000256" key="9">
    <source>
        <dbReference type="ARBA" id="ARBA00044926"/>
    </source>
</evidence>
<dbReference type="InterPro" id="IPR010976">
    <property type="entry name" value="B-phosphoglucomutase_hydrolase"/>
</dbReference>
<dbReference type="Proteomes" id="UP000480303">
    <property type="component" value="Unassembled WGS sequence"/>
</dbReference>
<dbReference type="SFLD" id="SFLDF00046">
    <property type="entry name" value="beta-phosphoglucomutase"/>
    <property type="match status" value="1"/>
</dbReference>
<evidence type="ECO:0000256" key="15">
    <source>
        <dbReference type="PIRSR" id="PIRSR610972-4"/>
    </source>
</evidence>
<proteinExistence type="inferred from homology"/>
<dbReference type="GO" id="GO:0005975">
    <property type="term" value="P:carbohydrate metabolic process"/>
    <property type="evidence" value="ECO:0007669"/>
    <property type="project" value="InterPro"/>
</dbReference>
<feature type="binding site" evidence="13">
    <location>
        <begin position="115"/>
        <end position="119"/>
    </location>
    <ligand>
        <name>substrate</name>
    </ligand>
</feature>
<evidence type="ECO:0000256" key="5">
    <source>
        <dbReference type="ARBA" id="ARBA00022723"/>
    </source>
</evidence>
<dbReference type="PANTHER" id="PTHR18901">
    <property type="entry name" value="2-DEOXYGLUCOSE-6-PHOSPHATE PHOSPHATASE 2"/>
    <property type="match status" value="1"/>
</dbReference>
<dbReference type="Gene3D" id="3.40.50.1000">
    <property type="entry name" value="HAD superfamily/HAD-like"/>
    <property type="match status" value="1"/>
</dbReference>
<comment type="cofactor">
    <cofactor evidence="14">
        <name>Mg(2+)</name>
        <dbReference type="ChEBI" id="CHEBI:18420"/>
    </cofactor>
    <text evidence="14">Binds 2 magnesium ions per subunit.</text>
</comment>
<name>A0A6A0B818_9LACT</name>
<evidence type="ECO:0000256" key="11">
    <source>
        <dbReference type="ARBA" id="ARBA00044991"/>
    </source>
</evidence>
<dbReference type="AlphaFoldDB" id="A0A6A0B818"/>
<keyword evidence="17" id="KW-1185">Reference proteome</keyword>
<evidence type="ECO:0000256" key="1">
    <source>
        <dbReference type="ARBA" id="ARBA00004496"/>
    </source>
</evidence>
<evidence type="ECO:0000256" key="13">
    <source>
        <dbReference type="PIRSR" id="PIRSR610972-2"/>
    </source>
</evidence>
<comment type="similarity">
    <text evidence="2">Belongs to the HAD-like hydrolase superfamily. CbbY/CbbZ/Gph/YieH family.</text>
</comment>
<dbReference type="FunFam" id="1.10.150.240:FF:000010">
    <property type="entry name" value="Beta-phosphoglucomutase"/>
    <property type="match status" value="1"/>
</dbReference>
<dbReference type="Pfam" id="PF00702">
    <property type="entry name" value="Hydrolase"/>
    <property type="match status" value="1"/>
</dbReference>
<sequence length="227" mass="25106">MFKAVLFDLDGVITDTAEYHFLAWEKLAKSIGITIDREFNENLKGVSREESLRRILAHGGRETDFSATEFADMAKRKNDNYVDMIQQVSPSDVYPGILQLLQDLRENDVKIALASASKNGPFLLKQMNLTDYFDAIADPAKVAENKPAPDIFIAAAEGVGVDVTQTIGIEDAYSGIAAIKSAYAVPIGVGSHEVLGDDIALVNETSQLTFAYLQEVWEDYKKNRRLL</sequence>
<feature type="active site" description="Nucleophile" evidence="12">
    <location>
        <position position="8"/>
    </location>
</feature>
<feature type="binding site" evidence="13">
    <location>
        <position position="51"/>
    </location>
    <ligand>
        <name>substrate</name>
    </ligand>
</feature>
<evidence type="ECO:0000256" key="4">
    <source>
        <dbReference type="ARBA" id="ARBA00022553"/>
    </source>
</evidence>
<dbReference type="EC" id="5.4.2.6" evidence="10"/>
<dbReference type="InterPro" id="IPR036412">
    <property type="entry name" value="HAD-like_sf"/>
</dbReference>